<gene>
    <name evidence="3" type="ORF">AB1Y20_008239</name>
</gene>
<comment type="caution">
    <text evidence="3">The sequence shown here is derived from an EMBL/GenBank/DDBJ whole genome shotgun (WGS) entry which is preliminary data.</text>
</comment>
<accession>A0AB34ITS4</accession>
<dbReference type="GO" id="GO:0000981">
    <property type="term" value="F:DNA-binding transcription factor activity, RNA polymerase II-specific"/>
    <property type="evidence" value="ECO:0007669"/>
    <property type="project" value="InterPro"/>
</dbReference>
<dbReference type="GO" id="GO:0008270">
    <property type="term" value="F:zinc ion binding"/>
    <property type="evidence" value="ECO:0007669"/>
    <property type="project" value="InterPro"/>
</dbReference>
<evidence type="ECO:0000313" key="4">
    <source>
        <dbReference type="Proteomes" id="UP001515480"/>
    </source>
</evidence>
<sequence length="451" mass="47669">MLNSTSSSHLAAIQAFTLPDPQTVALRMTLAASHASAPPAAAAPTASPPADAPPHAKPNVCAACRDSKVRCELLHRENESTCSRCQRLGIRCEPAPPSKRGKCTAQQRLGPKNRARLLEPLPPRWPPPRAERAASPPSDCLCAAPGADISSCNPASFAKAWANLAAGPCVAQSATHVAVLIAGRASQFGLDEMMAKALALGALFGVEGEWLCAESARAAAKPCAPSFPPQFTSMLAGSTGYAMVRCVSARGVSHATNNFFEAAISSRAALDRRTASADTPGAEVFALRCSFIHPDDLTFVCKSVMAMLGKYVNAHSSVLCHDVSSHVRVWDNRLHCFIPCETQLMLQIDPQTHTMYHSVDFTPAGIPEIPLPKPPPFLQAHFSLPQTGRIVAHSAESADLSPSSTSTAEVEAHYPIGLGFSCNLEEIAELLEEGQLPEASLGSSLFARSAV</sequence>
<dbReference type="AlphaFoldDB" id="A0AB34ITS4"/>
<feature type="region of interest" description="Disordered" evidence="1">
    <location>
        <begin position="96"/>
        <end position="132"/>
    </location>
</feature>
<protein>
    <recommendedName>
        <fullName evidence="2">Zn(2)-C6 fungal-type domain-containing protein</fullName>
    </recommendedName>
</protein>
<evidence type="ECO:0000259" key="2">
    <source>
        <dbReference type="PROSITE" id="PS50048"/>
    </source>
</evidence>
<dbReference type="CDD" id="cd00067">
    <property type="entry name" value="GAL4"/>
    <property type="match status" value="1"/>
</dbReference>
<organism evidence="3 4">
    <name type="scientific">Prymnesium parvum</name>
    <name type="common">Toxic golden alga</name>
    <dbReference type="NCBI Taxonomy" id="97485"/>
    <lineage>
        <taxon>Eukaryota</taxon>
        <taxon>Haptista</taxon>
        <taxon>Haptophyta</taxon>
        <taxon>Prymnesiophyceae</taxon>
        <taxon>Prymnesiales</taxon>
        <taxon>Prymnesiaceae</taxon>
        <taxon>Prymnesium</taxon>
    </lineage>
</organism>
<dbReference type="Gene3D" id="4.10.240.10">
    <property type="entry name" value="Zn(2)-C6 fungal-type DNA-binding domain"/>
    <property type="match status" value="1"/>
</dbReference>
<dbReference type="PROSITE" id="PS50048">
    <property type="entry name" value="ZN2_CY6_FUNGAL_2"/>
    <property type="match status" value="1"/>
</dbReference>
<proteinExistence type="predicted"/>
<dbReference type="EMBL" id="JBGBPQ010000018">
    <property type="protein sequence ID" value="KAL1507397.1"/>
    <property type="molecule type" value="Genomic_DNA"/>
</dbReference>
<evidence type="ECO:0000256" key="1">
    <source>
        <dbReference type="SAM" id="MobiDB-lite"/>
    </source>
</evidence>
<dbReference type="InterPro" id="IPR001138">
    <property type="entry name" value="Zn2Cys6_DnaBD"/>
</dbReference>
<evidence type="ECO:0000313" key="3">
    <source>
        <dbReference type="EMBL" id="KAL1507397.1"/>
    </source>
</evidence>
<dbReference type="Proteomes" id="UP001515480">
    <property type="component" value="Unassembled WGS sequence"/>
</dbReference>
<feature type="domain" description="Zn(2)-C6 fungal-type" evidence="2">
    <location>
        <begin position="60"/>
        <end position="92"/>
    </location>
</feature>
<keyword evidence="4" id="KW-1185">Reference proteome</keyword>
<reference evidence="3 4" key="1">
    <citation type="journal article" date="2024" name="Science">
        <title>Giant polyketide synthase enzymes in the biosynthesis of giant marine polyether toxins.</title>
        <authorList>
            <person name="Fallon T.R."/>
            <person name="Shende V.V."/>
            <person name="Wierzbicki I.H."/>
            <person name="Pendleton A.L."/>
            <person name="Watervoot N.F."/>
            <person name="Auber R.P."/>
            <person name="Gonzalez D.J."/>
            <person name="Wisecaver J.H."/>
            <person name="Moore B.S."/>
        </authorList>
    </citation>
    <scope>NUCLEOTIDE SEQUENCE [LARGE SCALE GENOMIC DNA]</scope>
    <source>
        <strain evidence="3 4">12B1</strain>
    </source>
</reference>
<dbReference type="InterPro" id="IPR036864">
    <property type="entry name" value="Zn2-C6_fun-type_DNA-bd_sf"/>
</dbReference>
<dbReference type="SUPFAM" id="SSF57701">
    <property type="entry name" value="Zn2/Cys6 DNA-binding domain"/>
    <property type="match status" value="1"/>
</dbReference>
<name>A0AB34ITS4_PRYPA</name>